<reference evidence="1 2" key="1">
    <citation type="submission" date="2018-07" db="EMBL/GenBank/DDBJ databases">
        <title>Rhodosalinus sp. strain E84T genomic sequence and assembly.</title>
        <authorList>
            <person name="Liu Z.-W."/>
            <person name="Lu D.-C."/>
        </authorList>
    </citation>
    <scope>NUCLEOTIDE SEQUENCE [LARGE SCALE GENOMIC DNA]</scope>
    <source>
        <strain evidence="1 2">E84</strain>
    </source>
</reference>
<dbReference type="RefSeq" id="WP_113289783.1">
    <property type="nucleotide sequence ID" value="NZ_QNTQ01000011.1"/>
</dbReference>
<dbReference type="EMBL" id="QNTQ01000011">
    <property type="protein sequence ID" value="RBI84229.1"/>
    <property type="molecule type" value="Genomic_DNA"/>
</dbReference>
<dbReference type="Proteomes" id="UP000253370">
    <property type="component" value="Unassembled WGS sequence"/>
</dbReference>
<proteinExistence type="predicted"/>
<comment type="caution">
    <text evidence="1">The sequence shown here is derived from an EMBL/GenBank/DDBJ whole genome shotgun (WGS) entry which is preliminary data.</text>
</comment>
<name>A0A365U6J3_9RHOB</name>
<evidence type="ECO:0000313" key="2">
    <source>
        <dbReference type="Proteomes" id="UP000253370"/>
    </source>
</evidence>
<organism evidence="1 2">
    <name type="scientific">Rhodosalinus halophilus</name>
    <dbReference type="NCBI Taxonomy" id="2259333"/>
    <lineage>
        <taxon>Bacteria</taxon>
        <taxon>Pseudomonadati</taxon>
        <taxon>Pseudomonadota</taxon>
        <taxon>Alphaproteobacteria</taxon>
        <taxon>Rhodobacterales</taxon>
        <taxon>Paracoccaceae</taxon>
        <taxon>Rhodosalinus</taxon>
    </lineage>
</organism>
<protein>
    <submittedName>
        <fullName evidence="1">Uncharacterized protein</fullName>
    </submittedName>
</protein>
<accession>A0A365U6J3</accession>
<gene>
    <name evidence="1" type="ORF">DRV85_12340</name>
</gene>
<evidence type="ECO:0000313" key="1">
    <source>
        <dbReference type="EMBL" id="RBI84229.1"/>
    </source>
</evidence>
<dbReference type="AlphaFoldDB" id="A0A365U6J3"/>
<keyword evidence="2" id="KW-1185">Reference proteome</keyword>
<sequence length="240" mass="24981">MVAALAAPGAALAQVADSDAQRQKLVTLVGIPSGTSAPHGAVYFSLSGANRQSATNDDPDGSLSFGVGFGSAEEAIGVQLSATLTSLTDDFGDSGYFGIKASRRLHAGENALTYVSLSADRLGGWGAAEDDDVRADLAFTSFTRIADGAYPVMLTLGAGTHRRDDETEPGLFAGAGIGLTENFGASLAWTGETATLGASFRIDGLENVYFTLAGEDIFDQKDRQRVSFTASFVKFDLFGR</sequence>